<organism evidence="1 2">
    <name type="scientific">Pseudomonas vanderleydeniana</name>
    <dbReference type="NCBI Taxonomy" id="2745495"/>
    <lineage>
        <taxon>Bacteria</taxon>
        <taxon>Pseudomonadati</taxon>
        <taxon>Pseudomonadota</taxon>
        <taxon>Gammaproteobacteria</taxon>
        <taxon>Pseudomonadales</taxon>
        <taxon>Pseudomonadaceae</taxon>
        <taxon>Pseudomonas</taxon>
    </lineage>
</organism>
<keyword evidence="2" id="KW-1185">Reference proteome</keyword>
<evidence type="ECO:0000313" key="1">
    <source>
        <dbReference type="EMBL" id="QXI26463.1"/>
    </source>
</evidence>
<protein>
    <submittedName>
        <fullName evidence="1">Uncharacterized protein</fullName>
    </submittedName>
</protein>
<sequence>MDISKLDNATLSEKIGYIYENDHPLWAPLCLVLNSSGLGFVDRFLSKKAIDFELRQIRLLISELKKYSLTSTPSDSPDLIPALRISINAINESLSKEKVRVFASILANLWNQKTSNWDATSQTLRLVRDLEDIHFLVLSEAHKLHNAETGRGIFSVGGKLSLATCAIEDVLPSDLDPMLIDSCVSDLIAKGLLNDSFISNNSLETDIELSPTKAPVTYSISDLGIWLIKQITPADLN</sequence>
<dbReference type="EMBL" id="CP077093">
    <property type="protein sequence ID" value="QXI26463.1"/>
    <property type="molecule type" value="Genomic_DNA"/>
</dbReference>
<reference evidence="1 2" key="1">
    <citation type="journal article" date="2020" name="Microorganisms">
        <title>Reliable Identification of Environmental Pseudomonas Isolates Using the rpoD Gene.</title>
        <authorList>
            <consortium name="The Broad Institute Genome Sequencing Platform"/>
            <person name="Girard L."/>
            <person name="Lood C."/>
            <person name="Rokni-Zadeh H."/>
            <person name="van Noort V."/>
            <person name="Lavigne R."/>
            <person name="De Mot R."/>
        </authorList>
    </citation>
    <scope>NUCLEOTIDE SEQUENCE [LARGE SCALE GENOMIC DNA]</scope>
    <source>
        <strain evidence="1 2">RW8P3</strain>
    </source>
</reference>
<proteinExistence type="predicted"/>
<dbReference type="RefSeq" id="WP_186675643.1">
    <property type="nucleotide sequence ID" value="NZ_CP077093.1"/>
</dbReference>
<reference evidence="1 2" key="2">
    <citation type="journal article" date="2021" name="Microorganisms">
        <title>The Ever-Expanding Pseudomonas Genus: Description of 43 New Species and Partition of the Pseudomonas putida Group.</title>
        <authorList>
            <person name="Girard L."/>
            <person name="Lood C."/>
            <person name="Hofte M."/>
            <person name="Vandamme P."/>
            <person name="Rokni-Zadeh H."/>
            <person name="van Noort V."/>
            <person name="Lavigne R."/>
            <person name="De Mot R."/>
        </authorList>
    </citation>
    <scope>NUCLEOTIDE SEQUENCE [LARGE SCALE GENOMIC DNA]</scope>
    <source>
        <strain evidence="1 2">RW8P3</strain>
    </source>
</reference>
<evidence type="ECO:0000313" key="2">
    <source>
        <dbReference type="Proteomes" id="UP000634530"/>
    </source>
</evidence>
<dbReference type="AlphaFoldDB" id="A0A9E6PHA1"/>
<accession>A0A9E6PHA1</accession>
<dbReference type="Proteomes" id="UP000634530">
    <property type="component" value="Chromosome"/>
</dbReference>
<name>A0A9E6PHA1_9PSED</name>
<dbReference type="KEGG" id="pvw:HU752_021315"/>
<gene>
    <name evidence="1" type="ORF">HU752_021315</name>
</gene>